<sequence length="433" mass="44991">MRSTTRPRSTTAGAASRLSAAAIGLDEQSPLVKQIPVAFLFGVAVALSLLVPTIEVTDPAALVLATAAMITATALAAVLPRIDPGGRAVLVVPVVDFLVVGVLRFATGESASIFASLAILPTVWVAASAGRRSVALAFVGICAGLVVPFLLGSTLEENPNELTRGLFSAVAFVLAGAVVNDLARLARAHVEDVRARERSTLLELDEAALVQQALLPKTDTDAAGYEFAGACLPSKAVGGDFFDWYAVSGGTAFTLGDVMGKGVGAGIIAATVRAVIRSARSHEDLAVPLDRAADALSTDLGDTASFATLFHARLDHVSGEVRYVDAGHGLTLHVRADGSWERLAALNLPVGIWSDEAWSVSRVLLEPGDSLVSCSDGILDLYDGTVESLQHVAEIVAESSDSADVVSRLRALTEASLGREDDVTVLVLLRLPV</sequence>
<evidence type="ECO:0000256" key="1">
    <source>
        <dbReference type="ARBA" id="ARBA00022801"/>
    </source>
</evidence>
<feature type="transmembrane region" description="Helical" evidence="2">
    <location>
        <begin position="86"/>
        <end position="105"/>
    </location>
</feature>
<organism evidence="4 5">
    <name type="scientific">Rathayibacter oskolensis</name>
    <dbReference type="NCBI Taxonomy" id="1891671"/>
    <lineage>
        <taxon>Bacteria</taxon>
        <taxon>Bacillati</taxon>
        <taxon>Actinomycetota</taxon>
        <taxon>Actinomycetes</taxon>
        <taxon>Micrococcales</taxon>
        <taxon>Microbacteriaceae</taxon>
        <taxon>Rathayibacter</taxon>
    </lineage>
</organism>
<keyword evidence="2" id="KW-1133">Transmembrane helix</keyword>
<feature type="transmembrane region" description="Helical" evidence="2">
    <location>
        <begin position="111"/>
        <end position="127"/>
    </location>
</feature>
<reference evidence="5" key="1">
    <citation type="submission" date="2017-04" db="EMBL/GenBank/DDBJ databases">
        <authorList>
            <person name="Varghese N."/>
            <person name="Submissions S."/>
        </authorList>
    </citation>
    <scope>NUCLEOTIDE SEQUENCE [LARGE SCALE GENOMIC DNA]</scope>
    <source>
        <strain evidence="5">VKM Ac-2121</strain>
    </source>
</reference>
<dbReference type="SUPFAM" id="SSF81606">
    <property type="entry name" value="PP2C-like"/>
    <property type="match status" value="1"/>
</dbReference>
<proteinExistence type="predicted"/>
<dbReference type="Pfam" id="PF07228">
    <property type="entry name" value="SpoIIE"/>
    <property type="match status" value="1"/>
</dbReference>
<keyword evidence="1" id="KW-0378">Hydrolase</keyword>
<evidence type="ECO:0000259" key="3">
    <source>
        <dbReference type="SMART" id="SM00331"/>
    </source>
</evidence>
<dbReference type="InterPro" id="IPR052016">
    <property type="entry name" value="Bact_Sigma-Reg"/>
</dbReference>
<dbReference type="SMART" id="SM00331">
    <property type="entry name" value="PP2C_SIG"/>
    <property type="match status" value="1"/>
</dbReference>
<dbReference type="PANTHER" id="PTHR43156">
    <property type="entry name" value="STAGE II SPORULATION PROTEIN E-RELATED"/>
    <property type="match status" value="1"/>
</dbReference>
<accession>A0A1X7NYY9</accession>
<evidence type="ECO:0000313" key="4">
    <source>
        <dbReference type="EMBL" id="SMH43531.1"/>
    </source>
</evidence>
<keyword evidence="2" id="KW-0812">Transmembrane</keyword>
<gene>
    <name evidence="4" type="ORF">SAMN06295885_2203</name>
</gene>
<dbReference type="GO" id="GO:0016791">
    <property type="term" value="F:phosphatase activity"/>
    <property type="evidence" value="ECO:0007669"/>
    <property type="project" value="TreeGrafter"/>
</dbReference>
<evidence type="ECO:0000256" key="2">
    <source>
        <dbReference type="SAM" id="Phobius"/>
    </source>
</evidence>
<dbReference type="Gene3D" id="3.60.40.10">
    <property type="entry name" value="PPM-type phosphatase domain"/>
    <property type="match status" value="1"/>
</dbReference>
<feature type="transmembrane region" description="Helical" evidence="2">
    <location>
        <begin position="165"/>
        <end position="186"/>
    </location>
</feature>
<dbReference type="PANTHER" id="PTHR43156:SF2">
    <property type="entry name" value="STAGE II SPORULATION PROTEIN E"/>
    <property type="match status" value="1"/>
</dbReference>
<feature type="transmembrane region" description="Helical" evidence="2">
    <location>
        <begin position="60"/>
        <end position="79"/>
    </location>
</feature>
<dbReference type="Proteomes" id="UP000193711">
    <property type="component" value="Unassembled WGS sequence"/>
</dbReference>
<protein>
    <submittedName>
        <fullName evidence="4">Serine phosphatase RsbU, regulator of sigma subunit</fullName>
    </submittedName>
</protein>
<dbReference type="InterPro" id="IPR036457">
    <property type="entry name" value="PPM-type-like_dom_sf"/>
</dbReference>
<evidence type="ECO:0000313" key="5">
    <source>
        <dbReference type="Proteomes" id="UP000193711"/>
    </source>
</evidence>
<keyword evidence="2" id="KW-0472">Membrane</keyword>
<dbReference type="OrthoDB" id="3197131at2"/>
<dbReference type="STRING" id="1891671.SAMN06295885_2203"/>
<feature type="transmembrane region" description="Helical" evidence="2">
    <location>
        <begin position="134"/>
        <end position="153"/>
    </location>
</feature>
<name>A0A1X7NYY9_9MICO</name>
<feature type="transmembrane region" description="Helical" evidence="2">
    <location>
        <begin position="35"/>
        <end position="54"/>
    </location>
</feature>
<dbReference type="RefSeq" id="WP_085476648.1">
    <property type="nucleotide sequence ID" value="NZ_FXBM01000002.1"/>
</dbReference>
<dbReference type="EMBL" id="FXBM01000002">
    <property type="protein sequence ID" value="SMH43531.1"/>
    <property type="molecule type" value="Genomic_DNA"/>
</dbReference>
<dbReference type="AlphaFoldDB" id="A0A1X7NYY9"/>
<dbReference type="InterPro" id="IPR001932">
    <property type="entry name" value="PPM-type_phosphatase-like_dom"/>
</dbReference>
<keyword evidence="5" id="KW-1185">Reference proteome</keyword>
<feature type="domain" description="PPM-type phosphatase" evidence="3">
    <location>
        <begin position="222"/>
        <end position="430"/>
    </location>
</feature>